<dbReference type="AlphaFoldDB" id="A0AAV9C6F2"/>
<evidence type="ECO:0000313" key="2">
    <source>
        <dbReference type="EMBL" id="KAK1284154.1"/>
    </source>
</evidence>
<name>A0AAV9C6F2_ACOCL</name>
<organism evidence="2 3">
    <name type="scientific">Acorus calamus</name>
    <name type="common">Sweet flag</name>
    <dbReference type="NCBI Taxonomy" id="4465"/>
    <lineage>
        <taxon>Eukaryota</taxon>
        <taxon>Viridiplantae</taxon>
        <taxon>Streptophyta</taxon>
        <taxon>Embryophyta</taxon>
        <taxon>Tracheophyta</taxon>
        <taxon>Spermatophyta</taxon>
        <taxon>Magnoliopsida</taxon>
        <taxon>Liliopsida</taxon>
        <taxon>Acoraceae</taxon>
        <taxon>Acorus</taxon>
    </lineage>
</organism>
<protein>
    <submittedName>
        <fullName evidence="2">Uncharacterized protein</fullName>
    </submittedName>
</protein>
<dbReference type="Proteomes" id="UP001180020">
    <property type="component" value="Unassembled WGS sequence"/>
</dbReference>
<sequence>MDEGLGLDRERAGYGTNLEQGAGEVVGETAVTSGSRIDRAGLTNLLCRRKDDLGKHALPGERRGDVTRGDCSSTRHVESTVKEVLECLSNHKADGQDCFSPLIRASQAQFDKFQKSDGLDFNIPSFQVEQAHILGAHVDGVSNRPSRYTLGWDPLSPPSTGAQLSAHMQPDLSPESARSGGAWYNFVDSEGQVGWAWSPLSLQGQGGVPHQEGFPRSPTGIEMGEEGEEVRTSAGSSKVGSPSVGCTRGQLKSIIISSLVQSRSSPIAEGHGSLNLGRRNPCSVVLAEVPSVQSDQHGVFPCMNEVRDEVLVKHDVGRREGVMGRGQLAHKQDISEGVGRSLAEAFIGSPACRKAPRMGVQGLGKATKDRFKDFISDDQFESTRLDKEGEEAARGAGLIRERVKFGEHVEYPYLECEGAE</sequence>
<dbReference type="EMBL" id="JAUJYO010000021">
    <property type="protein sequence ID" value="KAK1284154.1"/>
    <property type="molecule type" value="Genomic_DNA"/>
</dbReference>
<evidence type="ECO:0000313" key="3">
    <source>
        <dbReference type="Proteomes" id="UP001180020"/>
    </source>
</evidence>
<evidence type="ECO:0000256" key="1">
    <source>
        <dbReference type="SAM" id="MobiDB-lite"/>
    </source>
</evidence>
<gene>
    <name evidence="2" type="ORF">QJS10_CPB21g01156</name>
</gene>
<proteinExistence type="predicted"/>
<accession>A0AAV9C6F2</accession>
<reference evidence="2" key="1">
    <citation type="journal article" date="2023" name="Nat. Commun.">
        <title>Diploid and tetraploid genomes of Acorus and the evolution of monocots.</title>
        <authorList>
            <person name="Ma L."/>
            <person name="Liu K.W."/>
            <person name="Li Z."/>
            <person name="Hsiao Y.Y."/>
            <person name="Qi Y."/>
            <person name="Fu T."/>
            <person name="Tang G.D."/>
            <person name="Zhang D."/>
            <person name="Sun W.H."/>
            <person name="Liu D.K."/>
            <person name="Li Y."/>
            <person name="Chen G.Z."/>
            <person name="Liu X.D."/>
            <person name="Liao X.Y."/>
            <person name="Jiang Y.T."/>
            <person name="Yu X."/>
            <person name="Hao Y."/>
            <person name="Huang J."/>
            <person name="Zhao X.W."/>
            <person name="Ke S."/>
            <person name="Chen Y.Y."/>
            <person name="Wu W.L."/>
            <person name="Hsu J.L."/>
            <person name="Lin Y.F."/>
            <person name="Huang M.D."/>
            <person name="Li C.Y."/>
            <person name="Huang L."/>
            <person name="Wang Z.W."/>
            <person name="Zhao X."/>
            <person name="Zhong W.Y."/>
            <person name="Peng D.H."/>
            <person name="Ahmad S."/>
            <person name="Lan S."/>
            <person name="Zhang J.S."/>
            <person name="Tsai W.C."/>
            <person name="Van de Peer Y."/>
            <person name="Liu Z.J."/>
        </authorList>
    </citation>
    <scope>NUCLEOTIDE SEQUENCE</scope>
    <source>
        <strain evidence="2">CP</strain>
    </source>
</reference>
<comment type="caution">
    <text evidence="2">The sequence shown here is derived from an EMBL/GenBank/DDBJ whole genome shotgun (WGS) entry which is preliminary data.</text>
</comment>
<reference evidence="2" key="2">
    <citation type="submission" date="2023-06" db="EMBL/GenBank/DDBJ databases">
        <authorList>
            <person name="Ma L."/>
            <person name="Liu K.-W."/>
            <person name="Li Z."/>
            <person name="Hsiao Y.-Y."/>
            <person name="Qi Y."/>
            <person name="Fu T."/>
            <person name="Tang G."/>
            <person name="Zhang D."/>
            <person name="Sun W.-H."/>
            <person name="Liu D.-K."/>
            <person name="Li Y."/>
            <person name="Chen G.-Z."/>
            <person name="Liu X.-D."/>
            <person name="Liao X.-Y."/>
            <person name="Jiang Y.-T."/>
            <person name="Yu X."/>
            <person name="Hao Y."/>
            <person name="Huang J."/>
            <person name="Zhao X.-W."/>
            <person name="Ke S."/>
            <person name="Chen Y.-Y."/>
            <person name="Wu W.-L."/>
            <person name="Hsu J.-L."/>
            <person name="Lin Y.-F."/>
            <person name="Huang M.-D."/>
            <person name="Li C.-Y."/>
            <person name="Huang L."/>
            <person name="Wang Z.-W."/>
            <person name="Zhao X."/>
            <person name="Zhong W.-Y."/>
            <person name="Peng D.-H."/>
            <person name="Ahmad S."/>
            <person name="Lan S."/>
            <person name="Zhang J.-S."/>
            <person name="Tsai W.-C."/>
            <person name="Van De Peer Y."/>
            <person name="Liu Z.-J."/>
        </authorList>
    </citation>
    <scope>NUCLEOTIDE SEQUENCE</scope>
    <source>
        <strain evidence="2">CP</strain>
        <tissue evidence="2">Leaves</tissue>
    </source>
</reference>
<keyword evidence="3" id="KW-1185">Reference proteome</keyword>
<feature type="region of interest" description="Disordered" evidence="1">
    <location>
        <begin position="225"/>
        <end position="245"/>
    </location>
</feature>